<keyword evidence="2 5" id="KW-0805">Transcription regulation</keyword>
<dbReference type="InterPro" id="IPR045084">
    <property type="entry name" value="AIB/MYC-like"/>
</dbReference>
<dbReference type="Pfam" id="PF00010">
    <property type="entry name" value="HLH"/>
    <property type="match status" value="1"/>
</dbReference>
<accession>A0AAV6X1I6</accession>
<dbReference type="EMBL" id="WHWC01000010">
    <property type="protein sequence ID" value="KAG8374532.1"/>
    <property type="molecule type" value="Genomic_DNA"/>
</dbReference>
<dbReference type="InterPro" id="IPR036638">
    <property type="entry name" value="HLH_DNA-bd_sf"/>
</dbReference>
<dbReference type="GO" id="GO:0046983">
    <property type="term" value="F:protein dimerization activity"/>
    <property type="evidence" value="ECO:0007669"/>
    <property type="project" value="InterPro"/>
</dbReference>
<dbReference type="SMART" id="SM00353">
    <property type="entry name" value="HLH"/>
    <property type="match status" value="1"/>
</dbReference>
<gene>
    <name evidence="8" type="ORF">BUALT_Bualt10G0004700</name>
</gene>
<keyword evidence="3 5" id="KW-0804">Transcription</keyword>
<keyword evidence="9" id="KW-1185">Reference proteome</keyword>
<name>A0AAV6X1I6_9LAMI</name>
<dbReference type="PANTHER" id="PTHR11514:SF115">
    <property type="entry name" value="TRANSCRIPTION FACTOR"/>
    <property type="match status" value="1"/>
</dbReference>
<evidence type="ECO:0000256" key="4">
    <source>
        <dbReference type="ARBA" id="ARBA00023242"/>
    </source>
</evidence>
<evidence type="ECO:0000256" key="2">
    <source>
        <dbReference type="ARBA" id="ARBA00023015"/>
    </source>
</evidence>
<proteinExistence type="predicted"/>
<feature type="compositionally biased region" description="Polar residues" evidence="6">
    <location>
        <begin position="229"/>
        <end position="241"/>
    </location>
</feature>
<evidence type="ECO:0000313" key="9">
    <source>
        <dbReference type="Proteomes" id="UP000826271"/>
    </source>
</evidence>
<protein>
    <recommendedName>
        <fullName evidence="5">Transcription factor</fullName>
        <shortName evidence="5">bHLH transcription factor</shortName>
    </recommendedName>
    <alternativeName>
        <fullName evidence="5">Basic helix-loop-helix protein</fullName>
    </alternativeName>
</protein>
<dbReference type="Pfam" id="PF14215">
    <property type="entry name" value="bHLH-MYC_N"/>
    <property type="match status" value="1"/>
</dbReference>
<keyword evidence="4 5" id="KW-0539">Nucleus</keyword>
<evidence type="ECO:0000313" key="8">
    <source>
        <dbReference type="EMBL" id="KAG8374532.1"/>
    </source>
</evidence>
<evidence type="ECO:0000256" key="3">
    <source>
        <dbReference type="ARBA" id="ARBA00023163"/>
    </source>
</evidence>
<feature type="domain" description="BHLH" evidence="7">
    <location>
        <begin position="256"/>
        <end position="305"/>
    </location>
</feature>
<dbReference type="GO" id="GO:0000976">
    <property type="term" value="F:transcription cis-regulatory region binding"/>
    <property type="evidence" value="ECO:0007669"/>
    <property type="project" value="TreeGrafter"/>
</dbReference>
<comment type="caution">
    <text evidence="8">The sequence shown here is derived from an EMBL/GenBank/DDBJ whole genome shotgun (WGS) entry which is preliminary data.</text>
</comment>
<dbReference type="Gene3D" id="4.10.280.10">
    <property type="entry name" value="Helix-loop-helix DNA-binding domain"/>
    <property type="match status" value="1"/>
</dbReference>
<dbReference type="GO" id="GO:0005634">
    <property type="term" value="C:nucleus"/>
    <property type="evidence" value="ECO:0007669"/>
    <property type="project" value="UniProtKB-SubCell"/>
</dbReference>
<dbReference type="PROSITE" id="PS50888">
    <property type="entry name" value="BHLH"/>
    <property type="match status" value="1"/>
</dbReference>
<dbReference type="PANTHER" id="PTHR11514">
    <property type="entry name" value="MYC"/>
    <property type="match status" value="1"/>
</dbReference>
<dbReference type="Proteomes" id="UP000826271">
    <property type="component" value="Unassembled WGS sequence"/>
</dbReference>
<dbReference type="GO" id="GO:0003700">
    <property type="term" value="F:DNA-binding transcription factor activity"/>
    <property type="evidence" value="ECO:0007669"/>
    <property type="project" value="InterPro"/>
</dbReference>
<organism evidence="8 9">
    <name type="scientific">Buddleja alternifolia</name>
    <dbReference type="NCBI Taxonomy" id="168488"/>
    <lineage>
        <taxon>Eukaryota</taxon>
        <taxon>Viridiplantae</taxon>
        <taxon>Streptophyta</taxon>
        <taxon>Embryophyta</taxon>
        <taxon>Tracheophyta</taxon>
        <taxon>Spermatophyta</taxon>
        <taxon>Magnoliopsida</taxon>
        <taxon>eudicotyledons</taxon>
        <taxon>Gunneridae</taxon>
        <taxon>Pentapetalae</taxon>
        <taxon>asterids</taxon>
        <taxon>lamiids</taxon>
        <taxon>Lamiales</taxon>
        <taxon>Scrophulariaceae</taxon>
        <taxon>Buddlejeae</taxon>
        <taxon>Buddleja</taxon>
    </lineage>
</organism>
<evidence type="ECO:0000256" key="5">
    <source>
        <dbReference type="RuleBase" id="RU369104"/>
    </source>
</evidence>
<evidence type="ECO:0000256" key="1">
    <source>
        <dbReference type="ARBA" id="ARBA00004123"/>
    </source>
</evidence>
<comment type="subcellular location">
    <subcellularLocation>
        <location evidence="1 5">Nucleus</location>
    </subcellularLocation>
</comment>
<evidence type="ECO:0000256" key="6">
    <source>
        <dbReference type="SAM" id="MobiDB-lite"/>
    </source>
</evidence>
<evidence type="ECO:0000259" key="7">
    <source>
        <dbReference type="PROSITE" id="PS50888"/>
    </source>
</evidence>
<feature type="region of interest" description="Disordered" evidence="6">
    <location>
        <begin position="226"/>
        <end position="247"/>
    </location>
</feature>
<dbReference type="InterPro" id="IPR025610">
    <property type="entry name" value="MYC/MYB_N"/>
</dbReference>
<reference evidence="8" key="1">
    <citation type="submission" date="2019-10" db="EMBL/GenBank/DDBJ databases">
        <authorList>
            <person name="Zhang R."/>
            <person name="Pan Y."/>
            <person name="Wang J."/>
            <person name="Ma R."/>
            <person name="Yu S."/>
        </authorList>
    </citation>
    <scope>NUCLEOTIDE SEQUENCE</scope>
    <source>
        <strain evidence="8">LA-IB0</strain>
        <tissue evidence="8">Leaf</tissue>
    </source>
</reference>
<dbReference type="InterPro" id="IPR011598">
    <property type="entry name" value="bHLH_dom"/>
</dbReference>
<dbReference type="AlphaFoldDB" id="A0AAV6X1I6"/>
<sequence length="434" mass="48890">MEDIISSTSSSPLLPQEPPLPLNRRLQFVLQTLREWWNYAIFWQASKDKDGGLVLTWGDGHYQGTKTSTILSKSSCHEPQSINNPEKNKLALGIQFLFGDNNETDARDVTELEWFYMASVTRSFATTDDLVFRAFTTGSNVWLTGDQEIFCNCERAKEAQLHGIKTVICIATSCGVVELGSCDLIKQDWEVMQLIGKSLSQANFTANFPSLPSFNHYEDQKKVDVADNNAKSSSDSGNTILPSRKRAKTSANTREVMLVNHVEAERQRREKLNQRFYALRSVVPNVSKMDKASLLADAVSYINQLKAKVNDFEAKCQVESTRQQQNKTDNFVEYDVKSISAAVDFTPSYGAYDLTMEIEVKIFGSEAMIRVQSPDVNYPCARLMNVMSGLEFQIIHVSVSSIRAIMFQDVVIRIPHGVYSEEALKTAIVRKMRV</sequence>
<dbReference type="SUPFAM" id="SSF47459">
    <property type="entry name" value="HLH, helix-loop-helix DNA-binding domain"/>
    <property type="match status" value="1"/>
</dbReference>